<dbReference type="EMBL" id="KZ992425">
    <property type="protein sequence ID" value="RKP11171.1"/>
    <property type="molecule type" value="Genomic_DNA"/>
</dbReference>
<accession>A0A4P9XZI3</accession>
<evidence type="ECO:0000256" key="5">
    <source>
        <dbReference type="SAM" id="MobiDB-lite"/>
    </source>
</evidence>
<dbReference type="InterPro" id="IPR011993">
    <property type="entry name" value="PH-like_dom_sf"/>
</dbReference>
<reference evidence="8" key="1">
    <citation type="journal article" date="2018" name="Nat. Microbiol.">
        <title>Leveraging single-cell genomics to expand the fungal tree of life.</title>
        <authorList>
            <person name="Ahrendt S.R."/>
            <person name="Quandt C.A."/>
            <person name="Ciobanu D."/>
            <person name="Clum A."/>
            <person name="Salamov A."/>
            <person name="Andreopoulos B."/>
            <person name="Cheng J.F."/>
            <person name="Woyke T."/>
            <person name="Pelin A."/>
            <person name="Henrissat B."/>
            <person name="Reynolds N.K."/>
            <person name="Benny G.L."/>
            <person name="Smith M.E."/>
            <person name="James T.Y."/>
            <person name="Grigoriev I.V."/>
        </authorList>
    </citation>
    <scope>NUCLEOTIDE SEQUENCE [LARGE SCALE GENOMIC DNA]</scope>
    <source>
        <strain evidence="8">RSA 1356</strain>
    </source>
</reference>
<dbReference type="Gene3D" id="3.30.40.10">
    <property type="entry name" value="Zinc/RING finger domain, C3HC4 (zinc finger)"/>
    <property type="match status" value="1"/>
</dbReference>
<dbReference type="GO" id="GO:0035091">
    <property type="term" value="F:phosphatidylinositol binding"/>
    <property type="evidence" value="ECO:0007669"/>
    <property type="project" value="TreeGrafter"/>
</dbReference>
<dbReference type="Proteomes" id="UP000271241">
    <property type="component" value="Unassembled WGS sequence"/>
</dbReference>
<dbReference type="InterPro" id="IPR017455">
    <property type="entry name" value="Znf_FYVE-rel"/>
</dbReference>
<feature type="region of interest" description="Disordered" evidence="5">
    <location>
        <begin position="681"/>
        <end position="730"/>
    </location>
</feature>
<feature type="region of interest" description="Disordered" evidence="5">
    <location>
        <begin position="12"/>
        <end position="31"/>
    </location>
</feature>
<name>A0A4P9XZI3_9FUNG</name>
<proteinExistence type="predicted"/>
<dbReference type="GO" id="GO:0005769">
    <property type="term" value="C:early endosome"/>
    <property type="evidence" value="ECO:0007669"/>
    <property type="project" value="TreeGrafter"/>
</dbReference>
<dbReference type="InterPro" id="IPR000306">
    <property type="entry name" value="Znf_FYVE"/>
</dbReference>
<organism evidence="7 8">
    <name type="scientific">Thamnocephalis sphaerospora</name>
    <dbReference type="NCBI Taxonomy" id="78915"/>
    <lineage>
        <taxon>Eukaryota</taxon>
        <taxon>Fungi</taxon>
        <taxon>Fungi incertae sedis</taxon>
        <taxon>Zoopagomycota</taxon>
        <taxon>Zoopagomycotina</taxon>
        <taxon>Zoopagomycetes</taxon>
        <taxon>Zoopagales</taxon>
        <taxon>Sigmoideomycetaceae</taxon>
        <taxon>Thamnocephalis</taxon>
    </lineage>
</organism>
<evidence type="ECO:0000256" key="1">
    <source>
        <dbReference type="ARBA" id="ARBA00022723"/>
    </source>
</evidence>
<dbReference type="CDD" id="cd15724">
    <property type="entry name" value="FYVE_ZFY26"/>
    <property type="match status" value="1"/>
</dbReference>
<dbReference type="PROSITE" id="PS50178">
    <property type="entry name" value="ZF_FYVE"/>
    <property type="match status" value="1"/>
</dbReference>
<dbReference type="OrthoDB" id="660555at2759"/>
<feature type="domain" description="FYVE-type" evidence="6">
    <location>
        <begin position="565"/>
        <end position="624"/>
    </location>
</feature>
<dbReference type="InterPro" id="IPR013083">
    <property type="entry name" value="Znf_RING/FYVE/PHD"/>
</dbReference>
<evidence type="ECO:0000256" key="3">
    <source>
        <dbReference type="ARBA" id="ARBA00022833"/>
    </source>
</evidence>
<keyword evidence="3" id="KW-0862">Zinc</keyword>
<keyword evidence="8" id="KW-1185">Reference proteome</keyword>
<dbReference type="PANTHER" id="PTHR46280:SF3">
    <property type="entry name" value="PLECKSTRIN HOMOLOGY DOMAIN-CONTAINING FAMILY F MEMBER 1 HOMOLOG"/>
    <property type="match status" value="1"/>
</dbReference>
<dbReference type="SUPFAM" id="SSF57903">
    <property type="entry name" value="FYVE/PHD zinc finger"/>
    <property type="match status" value="1"/>
</dbReference>
<keyword evidence="2 4" id="KW-0863">Zinc-finger</keyword>
<evidence type="ECO:0000256" key="4">
    <source>
        <dbReference type="PROSITE-ProRule" id="PRU00091"/>
    </source>
</evidence>
<dbReference type="Pfam" id="PF01363">
    <property type="entry name" value="FYVE"/>
    <property type="match status" value="1"/>
</dbReference>
<dbReference type="GO" id="GO:0008270">
    <property type="term" value="F:zinc ion binding"/>
    <property type="evidence" value="ECO:0007669"/>
    <property type="project" value="UniProtKB-KW"/>
</dbReference>
<evidence type="ECO:0000313" key="8">
    <source>
        <dbReference type="Proteomes" id="UP000271241"/>
    </source>
</evidence>
<keyword evidence="1" id="KW-0479">Metal-binding</keyword>
<dbReference type="GO" id="GO:0007032">
    <property type="term" value="P:endosome organization"/>
    <property type="evidence" value="ECO:0007669"/>
    <property type="project" value="TreeGrafter"/>
</dbReference>
<gene>
    <name evidence="7" type="ORF">THASP1DRAFT_27088</name>
</gene>
<evidence type="ECO:0000313" key="7">
    <source>
        <dbReference type="EMBL" id="RKP11171.1"/>
    </source>
</evidence>
<dbReference type="InterPro" id="IPR051765">
    <property type="entry name" value="PH_domain-containing_F"/>
</dbReference>
<sequence length="730" mass="75199">MAAVAPAGVLSAADGTPAEHPRAVSRASTVPAPTAAYSSHAATGLTSSRPGTPRSASYLASLDKLVNAGLPRFGAGVIFGTSGGKPELSSQGASSQLHTAQSLPSLSVEATAAAASNGDVSGLTRQRSGASSAAAARARARNRLRAPVSFADFHQLLAVEHAFVRGRPLVATGRVLLRQGRMLKEATGRAPAMRKFYLFSDVLVYGTPIRAGGRQASALPVPRAVHDTPNGEATLISVSPLSTTPVSVASTGAVDAPMGSTLTIEMPGGSSVLSASPGMLSPAAQLAREGSFATTDSALDCLTPPSNALSAAQSAESLSTAFTQAGESTCSATTGVSDGVLASVCTPSLERQIIVSLGHLTVTAADDDDRALCVTTGKESFRTIARDVTEREAWRHAFADALQRYREAQARRARDHAQDPTAVVRRVGRLPTNRVSRTMDDGFRRSWTASSSSGVAGVTAGAGLSAMHSIGHGGGSGGTVGVHMPHAATYSHPAGGGGAGAYADGDGASIDAGDTSSIYSHGDRTSAVYDTLRFWQVPRSLQRKDSMSSDISRRSDVDGVEWVPDEAVEVCMVCKRTRFSMIVRKHHCRRCGYVICWNCSEMRRSTLQPERKVRTCVDCVAVCDGTGWMTVEDRDGGSPPRMLPSAPPPSMAINTPAANTNVTKVCANTAETARIVDVAEKGSPGGHCASEPADALSADAVGPKTDALPADAAGNFKAGTPPCSAPPASA</sequence>
<dbReference type="Gene3D" id="2.30.29.30">
    <property type="entry name" value="Pleckstrin-homology domain (PH domain)/Phosphotyrosine-binding domain (PTB)"/>
    <property type="match status" value="1"/>
</dbReference>
<protein>
    <recommendedName>
        <fullName evidence="6">FYVE-type domain-containing protein</fullName>
    </recommendedName>
</protein>
<dbReference type="PANTHER" id="PTHR46280">
    <property type="entry name" value="PLECKSTRIN HOMOLOGY DOMAIN-CONTAINING FAMILY F MEMBER 2-RELATED"/>
    <property type="match status" value="1"/>
</dbReference>
<dbReference type="InterPro" id="IPR011011">
    <property type="entry name" value="Znf_FYVE_PHD"/>
</dbReference>
<dbReference type="SMART" id="SM00064">
    <property type="entry name" value="FYVE"/>
    <property type="match status" value="1"/>
</dbReference>
<evidence type="ECO:0000259" key="6">
    <source>
        <dbReference type="PROSITE" id="PS50178"/>
    </source>
</evidence>
<evidence type="ECO:0000256" key="2">
    <source>
        <dbReference type="ARBA" id="ARBA00022771"/>
    </source>
</evidence>
<dbReference type="AlphaFoldDB" id="A0A4P9XZI3"/>